<reference evidence="2 3" key="2">
    <citation type="journal article" date="2016" name="Genome Announc.">
        <title>Draft Genome Sequence of the N2-Fixing Cyanobacterium Nostoc piscinale CENA21, Isolated from the Brazilian Amazon Floodplain.</title>
        <authorList>
            <person name="Leao T."/>
            <person name="Guimaraes P.I."/>
            <person name="de Melo A.G."/>
            <person name="Ramos R.T."/>
            <person name="Leao P.N."/>
            <person name="Silva A."/>
            <person name="Fiore M.F."/>
            <person name="Schneider M.P."/>
        </authorList>
    </citation>
    <scope>NUCLEOTIDE SEQUENCE [LARGE SCALE GENOMIC DNA]</scope>
    <source>
        <strain evidence="2 3">CENA21</strain>
    </source>
</reference>
<dbReference type="AlphaFoldDB" id="A0A0M4T1S5"/>
<dbReference type="OrthoDB" id="9815249at2"/>
<dbReference type="PATRIC" id="fig|224013.5.peg.2629"/>
<feature type="signal peptide" evidence="1">
    <location>
        <begin position="1"/>
        <end position="24"/>
    </location>
</feature>
<name>A0A0M4T1S5_9NOSO</name>
<evidence type="ECO:0000313" key="2">
    <source>
        <dbReference type="EMBL" id="ALF53232.1"/>
    </source>
</evidence>
<dbReference type="EMBL" id="CP012036">
    <property type="protein sequence ID" value="ALF53232.1"/>
    <property type="molecule type" value="Genomic_DNA"/>
</dbReference>
<evidence type="ECO:0000256" key="1">
    <source>
        <dbReference type="SAM" id="SignalP"/>
    </source>
</evidence>
<keyword evidence="1" id="KW-0732">Signal</keyword>
<keyword evidence="3" id="KW-1185">Reference proteome</keyword>
<sequence>MRLFVCSLLLVLSLLFSFTPLVKSATPPSDIEEYLINAQFQEAEAAFTAKLQENNNDDLTRFKLGVVQLMGATQRLTQSLYRYGVQQNFVTQFFPILRLPVPINPKPEPVTYQDTRNVLQNLLNDLTQVKDTLEPIKDNQVKLPLRLGLTRLDINADGKLVEDESFWKTFSLLTGIPASEKAAQNLAIAFDAGDVIWLRGYCNLLSAIAQIVLAYDESKLFDATAHLIFAQPKTPYPFLVAGRSPSGSFDFDIITDIVAFVHLMNFPIAEPERLTTAMENLRTVTALSRQSWDLILAETDNDREWLPNPQQKGVIPNAVVTQPMIDEWLTFLNETDALLTGQKLVPLWRKREVRGINLNKVFTQPQTFDLILWVQGTAAAPYLELGKVTDTNTWLRLLEVFRGQFFQFAAWFN</sequence>
<dbReference type="KEGG" id="npz:ACX27_10875"/>
<evidence type="ECO:0000313" key="3">
    <source>
        <dbReference type="Proteomes" id="UP000062645"/>
    </source>
</evidence>
<gene>
    <name evidence="2" type="ORF">ACX27_10875</name>
</gene>
<evidence type="ECO:0008006" key="4">
    <source>
        <dbReference type="Google" id="ProtNLM"/>
    </source>
</evidence>
<dbReference type="STRING" id="224013.ACX27_10875"/>
<organism evidence="2 3">
    <name type="scientific">Nostoc piscinale CENA21</name>
    <dbReference type="NCBI Taxonomy" id="224013"/>
    <lineage>
        <taxon>Bacteria</taxon>
        <taxon>Bacillati</taxon>
        <taxon>Cyanobacteriota</taxon>
        <taxon>Cyanophyceae</taxon>
        <taxon>Nostocales</taxon>
        <taxon>Nostocaceae</taxon>
        <taxon>Nostoc</taxon>
    </lineage>
</organism>
<dbReference type="RefSeq" id="WP_062291995.1">
    <property type="nucleotide sequence ID" value="NZ_CP012036.1"/>
</dbReference>
<proteinExistence type="predicted"/>
<accession>A0A0M4T1S5</accession>
<protein>
    <recommendedName>
        <fullName evidence="4">DUF3160 domain-containing protein</fullName>
    </recommendedName>
</protein>
<feature type="chain" id="PRO_5005802233" description="DUF3160 domain-containing protein" evidence="1">
    <location>
        <begin position="25"/>
        <end position="413"/>
    </location>
</feature>
<reference evidence="3" key="1">
    <citation type="submission" date="2015-07" db="EMBL/GenBank/DDBJ databases">
        <title>Genome Of Nitrogen-Fixing Cyanobacterium Nostoc piscinale CENA21 From Solimoes/Amazon River Floodplain Sediments And Comparative Genomics To Uncover Biosynthetic Natural Products Potential.</title>
        <authorList>
            <person name="Leao T.F."/>
            <person name="Leao P.N."/>
            <person name="Guimaraes P.I."/>
            <person name="de Melo A.G.C."/>
            <person name="Ramos R.T.J."/>
            <person name="Silva A."/>
            <person name="Fiore M.F."/>
            <person name="Schneider M.P.C."/>
        </authorList>
    </citation>
    <scope>NUCLEOTIDE SEQUENCE [LARGE SCALE GENOMIC DNA]</scope>
    <source>
        <strain evidence="3">CENA21</strain>
    </source>
</reference>
<dbReference type="Proteomes" id="UP000062645">
    <property type="component" value="Chromosome"/>
</dbReference>